<proteinExistence type="predicted"/>
<accession>A0A5C3EWP5</accession>
<dbReference type="EMBL" id="OOIP01000004">
    <property type="protein sequence ID" value="SPO36492.1"/>
    <property type="molecule type" value="Genomic_DNA"/>
</dbReference>
<dbReference type="AlphaFoldDB" id="A0A5C3EWP5"/>
<sequence>MRNRLPSDPGCDTYRPDERILGGPDSGCTDIFLALAPPPRGIHVCTDLPYPFRLVLLSGVCARQSAVRLPRLRLLAPLNCVVAARLGTCGPVDYVRGGPTRTRVQRTDGPTTVPQEHSDNRWRARIAVDQDASQAAKEVFRPLSCFLTIIIELLPSAHLLPTSSKCGIAPGAPSRSSLAGLRGLAPVRRERHGPRPWDGTMSAAFGSTHVVVQLEAPSGPWLCSPPCLYARRPSHSSS</sequence>
<organism evidence="1 2">
    <name type="scientific">Pseudozyma flocculosa</name>
    <dbReference type="NCBI Taxonomy" id="84751"/>
    <lineage>
        <taxon>Eukaryota</taxon>
        <taxon>Fungi</taxon>
        <taxon>Dikarya</taxon>
        <taxon>Basidiomycota</taxon>
        <taxon>Ustilaginomycotina</taxon>
        <taxon>Ustilaginomycetes</taxon>
        <taxon>Ustilaginales</taxon>
        <taxon>Ustilaginaceae</taxon>
        <taxon>Pseudozyma</taxon>
    </lineage>
</organism>
<dbReference type="Proteomes" id="UP000323386">
    <property type="component" value="Unassembled WGS sequence"/>
</dbReference>
<reference evidence="1 2" key="1">
    <citation type="submission" date="2018-03" db="EMBL/GenBank/DDBJ databases">
        <authorList>
            <person name="Guldener U."/>
        </authorList>
    </citation>
    <scope>NUCLEOTIDE SEQUENCE [LARGE SCALE GENOMIC DNA]</scope>
    <source>
        <strain evidence="1 2">DAOM196992</strain>
    </source>
</reference>
<keyword evidence="2" id="KW-1185">Reference proteome</keyword>
<evidence type="ECO:0000313" key="1">
    <source>
        <dbReference type="EMBL" id="SPO36492.1"/>
    </source>
</evidence>
<gene>
    <name evidence="1" type="ORF">PSFLO_01963</name>
</gene>
<name>A0A5C3EWP5_9BASI</name>
<evidence type="ECO:0000313" key="2">
    <source>
        <dbReference type="Proteomes" id="UP000323386"/>
    </source>
</evidence>
<protein>
    <submittedName>
        <fullName evidence="1">Uncharacterized protein</fullName>
    </submittedName>
</protein>